<evidence type="ECO:0000313" key="2">
    <source>
        <dbReference type="EMBL" id="SDN00172.1"/>
    </source>
</evidence>
<dbReference type="AlphaFoldDB" id="A0A1G9XTM4"/>
<gene>
    <name evidence="2" type="ORF">SAMN04487766_11083</name>
</gene>
<evidence type="ECO:0000313" key="3">
    <source>
        <dbReference type="Proteomes" id="UP000199671"/>
    </source>
</evidence>
<sequence length="265" mass="28412">MTLRSSSRIAPTPQPPPKRLFPAPGKSTDHSPLVNPRHVLHPASSESERTTQRRASVWHITLKCVTPHLLLVLRTQRHDPPERSPVMSRIKSLVATAISALILCFSVTPAYADTNTDDLSQALPDGVTVQVTTTDPEVLAQRALTLRQSTELMRYLATQTDEGIQAVITNTRGMKFVPDSSSNLGVKLAPENTITSGDFGDGPSLTPQAIPTCAKGWAAAWEYFAANAMACGASTVAGGVPGVISEGVFFAPSLFPDFNAPCRKK</sequence>
<name>A0A1G9XTM4_9ACTO</name>
<protein>
    <submittedName>
        <fullName evidence="2">Uncharacterized protein</fullName>
    </submittedName>
</protein>
<reference evidence="2 3" key="1">
    <citation type="submission" date="2016-10" db="EMBL/GenBank/DDBJ databases">
        <authorList>
            <person name="de Groot N.N."/>
        </authorList>
    </citation>
    <scope>NUCLEOTIDE SEQUENCE [LARGE SCALE GENOMIC DNA]</scope>
    <source>
        <strain evidence="2 3">KPR-7B</strain>
    </source>
</reference>
<accession>A0A1G9XTM4</accession>
<organism evidence="2 3">
    <name type="scientific">Actinomyces ruminicola</name>
    <dbReference type="NCBI Taxonomy" id="332524"/>
    <lineage>
        <taxon>Bacteria</taxon>
        <taxon>Bacillati</taxon>
        <taxon>Actinomycetota</taxon>
        <taxon>Actinomycetes</taxon>
        <taxon>Actinomycetales</taxon>
        <taxon>Actinomycetaceae</taxon>
        <taxon>Actinomyces</taxon>
    </lineage>
</organism>
<dbReference type="Proteomes" id="UP000199671">
    <property type="component" value="Unassembled WGS sequence"/>
</dbReference>
<feature type="region of interest" description="Disordered" evidence="1">
    <location>
        <begin position="1"/>
        <end position="52"/>
    </location>
</feature>
<dbReference type="EMBL" id="FNHU01000010">
    <property type="protein sequence ID" value="SDN00172.1"/>
    <property type="molecule type" value="Genomic_DNA"/>
</dbReference>
<evidence type="ECO:0000256" key="1">
    <source>
        <dbReference type="SAM" id="MobiDB-lite"/>
    </source>
</evidence>
<proteinExistence type="predicted"/>